<keyword evidence="10 17" id="KW-0067">ATP-binding</keyword>
<dbReference type="SUPFAM" id="SSF47384">
    <property type="entry name" value="Homodimeric domain of signal transducing histidine kinase"/>
    <property type="match status" value="1"/>
</dbReference>
<dbReference type="InterPro" id="IPR003661">
    <property type="entry name" value="HisK_dim/P_dom"/>
</dbReference>
<evidence type="ECO:0000256" key="4">
    <source>
        <dbReference type="ARBA" id="ARBA00022475"/>
    </source>
</evidence>
<keyword evidence="8" id="KW-0547">Nucleotide-binding</keyword>
<dbReference type="Pfam" id="PF02518">
    <property type="entry name" value="HATPase_c"/>
    <property type="match status" value="1"/>
</dbReference>
<dbReference type="GO" id="GO:0005886">
    <property type="term" value="C:plasma membrane"/>
    <property type="evidence" value="ECO:0007669"/>
    <property type="project" value="UniProtKB-SubCell"/>
</dbReference>
<keyword evidence="13 14" id="KW-0472">Membrane</keyword>
<dbReference type="InterPro" id="IPR004358">
    <property type="entry name" value="Sig_transdc_His_kin-like_C"/>
</dbReference>
<keyword evidence="12" id="KW-0902">Two-component regulatory system</keyword>
<dbReference type="SUPFAM" id="SSF55874">
    <property type="entry name" value="ATPase domain of HSP90 chaperone/DNA topoisomerase II/histidine kinase"/>
    <property type="match status" value="1"/>
</dbReference>
<evidence type="ECO:0000256" key="3">
    <source>
        <dbReference type="ARBA" id="ARBA00012438"/>
    </source>
</evidence>
<dbReference type="InterPro" id="IPR003660">
    <property type="entry name" value="HAMP_dom"/>
</dbReference>
<evidence type="ECO:0000256" key="11">
    <source>
        <dbReference type="ARBA" id="ARBA00022989"/>
    </source>
</evidence>
<keyword evidence="18" id="KW-1185">Reference proteome</keyword>
<dbReference type="Proteomes" id="UP000014923">
    <property type="component" value="Unassembled WGS sequence"/>
</dbReference>
<evidence type="ECO:0000259" key="16">
    <source>
        <dbReference type="PROSITE" id="PS50885"/>
    </source>
</evidence>
<dbReference type="SMART" id="SM00304">
    <property type="entry name" value="HAMP"/>
    <property type="match status" value="1"/>
</dbReference>
<evidence type="ECO:0000256" key="8">
    <source>
        <dbReference type="ARBA" id="ARBA00022741"/>
    </source>
</evidence>
<dbReference type="PRINTS" id="PR00344">
    <property type="entry name" value="BCTRLSENSOR"/>
</dbReference>
<dbReference type="EMBL" id="CAVN010000097">
    <property type="protein sequence ID" value="CDF58539.1"/>
    <property type="molecule type" value="Genomic_DNA"/>
</dbReference>
<keyword evidence="6" id="KW-0808">Transferase</keyword>
<proteinExistence type="predicted"/>
<keyword evidence="4" id="KW-1003">Cell membrane</keyword>
<organism evidence="17 18">
    <name type="scientific">Thermobrachium celere DSM 8682</name>
    <dbReference type="NCBI Taxonomy" id="941824"/>
    <lineage>
        <taxon>Bacteria</taxon>
        <taxon>Bacillati</taxon>
        <taxon>Bacillota</taxon>
        <taxon>Clostridia</taxon>
        <taxon>Eubacteriales</taxon>
        <taxon>Clostridiaceae</taxon>
        <taxon>Thermobrachium</taxon>
    </lineage>
</organism>
<dbReference type="Pfam" id="PF00512">
    <property type="entry name" value="HisKA"/>
    <property type="match status" value="1"/>
</dbReference>
<reference evidence="17" key="1">
    <citation type="submission" date="2013-03" db="EMBL/GenBank/DDBJ databases">
        <title>Draft genome sequence of the hydrogen-ethanol-producing anaerobic alkalithermophilic Caloramator celere.</title>
        <authorList>
            <person name="Ciranna A."/>
            <person name="Larjo A."/>
            <person name="Kivisto A."/>
            <person name="Santala V."/>
            <person name="Roos C."/>
            <person name="Karp M."/>
        </authorList>
    </citation>
    <scope>NUCLEOTIDE SEQUENCE [LARGE SCALE GENOMIC DNA]</scope>
    <source>
        <strain evidence="17">DSM 8682</strain>
    </source>
</reference>
<dbReference type="AlphaFoldDB" id="R7RR83"/>
<name>R7RR83_9CLOT</name>
<dbReference type="Gene3D" id="6.10.340.10">
    <property type="match status" value="1"/>
</dbReference>
<dbReference type="SMART" id="SM00388">
    <property type="entry name" value="HisKA"/>
    <property type="match status" value="1"/>
</dbReference>
<dbReference type="InterPro" id="IPR003594">
    <property type="entry name" value="HATPase_dom"/>
</dbReference>
<dbReference type="Gene3D" id="1.10.287.130">
    <property type="match status" value="1"/>
</dbReference>
<evidence type="ECO:0000256" key="1">
    <source>
        <dbReference type="ARBA" id="ARBA00000085"/>
    </source>
</evidence>
<dbReference type="InterPro" id="IPR036890">
    <property type="entry name" value="HATPase_C_sf"/>
</dbReference>
<feature type="transmembrane region" description="Helical" evidence="14">
    <location>
        <begin position="12"/>
        <end position="42"/>
    </location>
</feature>
<evidence type="ECO:0000256" key="10">
    <source>
        <dbReference type="ARBA" id="ARBA00022840"/>
    </source>
</evidence>
<feature type="transmembrane region" description="Helical" evidence="14">
    <location>
        <begin position="48"/>
        <end position="76"/>
    </location>
</feature>
<evidence type="ECO:0000256" key="5">
    <source>
        <dbReference type="ARBA" id="ARBA00022553"/>
    </source>
</evidence>
<evidence type="ECO:0000256" key="14">
    <source>
        <dbReference type="SAM" id="Phobius"/>
    </source>
</evidence>
<dbReference type="GO" id="GO:0000155">
    <property type="term" value="F:phosphorelay sensor kinase activity"/>
    <property type="evidence" value="ECO:0007669"/>
    <property type="project" value="InterPro"/>
</dbReference>
<comment type="subcellular location">
    <subcellularLocation>
        <location evidence="2">Cell membrane</location>
        <topology evidence="2">Multi-pass membrane protein</topology>
    </subcellularLocation>
</comment>
<evidence type="ECO:0000313" key="17">
    <source>
        <dbReference type="EMBL" id="CDF58539.1"/>
    </source>
</evidence>
<comment type="catalytic activity">
    <reaction evidence="1">
        <text>ATP + protein L-histidine = ADP + protein N-phospho-L-histidine.</text>
        <dbReference type="EC" id="2.7.13.3"/>
    </reaction>
</comment>
<keyword evidence="5" id="KW-0597">Phosphoprotein</keyword>
<comment type="caution">
    <text evidence="17">The sequence shown here is derived from an EMBL/GenBank/DDBJ whole genome shotgun (WGS) entry which is preliminary data.</text>
</comment>
<gene>
    <name evidence="17" type="ORF">TCEL_00585</name>
</gene>
<dbReference type="RefSeq" id="WP_018662730.1">
    <property type="nucleotide sequence ID" value="NZ_HF952018.1"/>
</dbReference>
<dbReference type="SMART" id="SM00387">
    <property type="entry name" value="HATPase_c"/>
    <property type="match status" value="1"/>
</dbReference>
<dbReference type="CDD" id="cd06225">
    <property type="entry name" value="HAMP"/>
    <property type="match status" value="1"/>
</dbReference>
<dbReference type="PANTHER" id="PTHR45528">
    <property type="entry name" value="SENSOR HISTIDINE KINASE CPXA"/>
    <property type="match status" value="1"/>
</dbReference>
<dbReference type="SUPFAM" id="SSF158472">
    <property type="entry name" value="HAMP domain-like"/>
    <property type="match status" value="1"/>
</dbReference>
<feature type="domain" description="Histidine kinase" evidence="15">
    <location>
        <begin position="144"/>
        <end position="354"/>
    </location>
</feature>
<evidence type="ECO:0000256" key="2">
    <source>
        <dbReference type="ARBA" id="ARBA00004651"/>
    </source>
</evidence>
<dbReference type="InterPro" id="IPR036097">
    <property type="entry name" value="HisK_dim/P_sf"/>
</dbReference>
<dbReference type="Pfam" id="PF00672">
    <property type="entry name" value="HAMP"/>
    <property type="match status" value="1"/>
</dbReference>
<evidence type="ECO:0000256" key="12">
    <source>
        <dbReference type="ARBA" id="ARBA00023012"/>
    </source>
</evidence>
<dbReference type="eggNOG" id="COG2205">
    <property type="taxonomic scope" value="Bacteria"/>
</dbReference>
<dbReference type="HOGENOM" id="CLU_000445_89_3_9"/>
<dbReference type="PROSITE" id="PS50885">
    <property type="entry name" value="HAMP"/>
    <property type="match status" value="1"/>
</dbReference>
<feature type="domain" description="HAMP" evidence="16">
    <location>
        <begin position="77"/>
        <end position="129"/>
    </location>
</feature>
<keyword evidence="7 14" id="KW-0812">Transmembrane</keyword>
<evidence type="ECO:0000256" key="9">
    <source>
        <dbReference type="ARBA" id="ARBA00022777"/>
    </source>
</evidence>
<dbReference type="InterPro" id="IPR050398">
    <property type="entry name" value="HssS/ArlS-like"/>
</dbReference>
<evidence type="ECO:0000256" key="6">
    <source>
        <dbReference type="ARBA" id="ARBA00022679"/>
    </source>
</evidence>
<evidence type="ECO:0000256" key="13">
    <source>
        <dbReference type="ARBA" id="ARBA00023136"/>
    </source>
</evidence>
<dbReference type="EC" id="2.7.13.3" evidence="3"/>
<keyword evidence="9 17" id="KW-0418">Kinase</keyword>
<dbReference type="InterPro" id="IPR005467">
    <property type="entry name" value="His_kinase_dom"/>
</dbReference>
<sequence>MKRIKKLISGITAKLIFTIIISLMISIIYIILIGNILTMYIIKNVNNVAPVIFNLFALIIILGSIICFIITFYVLVNKRVKYIMYLSQRVKNIANGSIGDTIEVIGNDEISELTKSINNMSRELKRMFDKERQEEKIKNDLIVGLAHDLKTPLTTLMGYLEILQNTNNNKEGENEKYINLAYNASHKIKKIIDDLFEFAKLNSVDFKLKKQEVNLATLVIQIAEEYKPIFQNKNLSLEYEIESYDINVNIDIEQFVRVMDNLISNALKYSDIGSSVYIKLFNKEKAELLIINQSKNLDCIDVDRIFQKFYKGDTSRGEGSSGLGLAIAKRIIELHGGQLKAIKEDNTLKIIIEI</sequence>
<dbReference type="GO" id="GO:0005524">
    <property type="term" value="F:ATP binding"/>
    <property type="evidence" value="ECO:0007669"/>
    <property type="project" value="UniProtKB-KW"/>
</dbReference>
<keyword evidence="11 14" id="KW-1133">Transmembrane helix</keyword>
<dbReference type="PANTHER" id="PTHR45528:SF1">
    <property type="entry name" value="SENSOR HISTIDINE KINASE CPXA"/>
    <property type="match status" value="1"/>
</dbReference>
<protein>
    <recommendedName>
        <fullName evidence="3">histidine kinase</fullName>
        <ecNumber evidence="3">2.7.13.3</ecNumber>
    </recommendedName>
</protein>
<evidence type="ECO:0000313" key="18">
    <source>
        <dbReference type="Proteomes" id="UP000014923"/>
    </source>
</evidence>
<accession>R7RR83</accession>
<dbReference type="OrthoDB" id="9792991at2"/>
<dbReference type="Gene3D" id="3.30.565.10">
    <property type="entry name" value="Histidine kinase-like ATPase, C-terminal domain"/>
    <property type="match status" value="1"/>
</dbReference>
<evidence type="ECO:0000256" key="7">
    <source>
        <dbReference type="ARBA" id="ARBA00022692"/>
    </source>
</evidence>
<evidence type="ECO:0000259" key="15">
    <source>
        <dbReference type="PROSITE" id="PS50109"/>
    </source>
</evidence>
<dbReference type="PROSITE" id="PS50109">
    <property type="entry name" value="HIS_KIN"/>
    <property type="match status" value="1"/>
</dbReference>
<dbReference type="CDD" id="cd00082">
    <property type="entry name" value="HisKA"/>
    <property type="match status" value="1"/>
</dbReference>